<protein>
    <submittedName>
        <fullName evidence="2">Uncharacterized protein</fullName>
    </submittedName>
</protein>
<name>U5D6M4_AMBTC</name>
<sequence>MPYDVSQGAQTREKKEKRDRSQDPLAALKKRVARLEVAVGDGQYRFAEIGTSIEDLEAGLDDLKNGLLGTLNEALDTQQRERLSLEDKLVDVLAKL</sequence>
<reference evidence="3" key="1">
    <citation type="journal article" date="2013" name="Science">
        <title>The Amborella genome and the evolution of flowering plants.</title>
        <authorList>
            <consortium name="Amborella Genome Project"/>
        </authorList>
    </citation>
    <scope>NUCLEOTIDE SEQUENCE [LARGE SCALE GENOMIC DNA]</scope>
</reference>
<feature type="region of interest" description="Disordered" evidence="1">
    <location>
        <begin position="1"/>
        <end position="25"/>
    </location>
</feature>
<dbReference type="AlphaFoldDB" id="U5D6M4"/>
<gene>
    <name evidence="2" type="ORF">AMTR_s00046p00226640</name>
</gene>
<feature type="compositionally biased region" description="Basic and acidic residues" evidence="1">
    <location>
        <begin position="11"/>
        <end position="22"/>
    </location>
</feature>
<dbReference type="HOGENOM" id="CLU_173549_0_0_1"/>
<dbReference type="EMBL" id="KI392290">
    <property type="protein sequence ID" value="ERN18089.1"/>
    <property type="molecule type" value="Genomic_DNA"/>
</dbReference>
<evidence type="ECO:0000313" key="3">
    <source>
        <dbReference type="Proteomes" id="UP000017836"/>
    </source>
</evidence>
<proteinExistence type="predicted"/>
<evidence type="ECO:0000256" key="1">
    <source>
        <dbReference type="SAM" id="MobiDB-lite"/>
    </source>
</evidence>
<dbReference type="Proteomes" id="UP000017836">
    <property type="component" value="Unassembled WGS sequence"/>
</dbReference>
<keyword evidence="3" id="KW-1185">Reference proteome</keyword>
<evidence type="ECO:0000313" key="2">
    <source>
        <dbReference type="EMBL" id="ERN18089.1"/>
    </source>
</evidence>
<dbReference type="Gramene" id="ERN18089">
    <property type="protein sequence ID" value="ERN18089"/>
    <property type="gene ID" value="AMTR_s00046p00226640"/>
</dbReference>
<accession>U5D6M4</accession>
<organism evidence="2 3">
    <name type="scientific">Amborella trichopoda</name>
    <dbReference type="NCBI Taxonomy" id="13333"/>
    <lineage>
        <taxon>Eukaryota</taxon>
        <taxon>Viridiplantae</taxon>
        <taxon>Streptophyta</taxon>
        <taxon>Embryophyta</taxon>
        <taxon>Tracheophyta</taxon>
        <taxon>Spermatophyta</taxon>
        <taxon>Magnoliopsida</taxon>
        <taxon>Amborellales</taxon>
        <taxon>Amborellaceae</taxon>
        <taxon>Amborella</taxon>
    </lineage>
</organism>